<dbReference type="GO" id="GO:0006355">
    <property type="term" value="P:regulation of DNA-templated transcription"/>
    <property type="evidence" value="ECO:0007669"/>
    <property type="project" value="UniProtKB-UniRule"/>
</dbReference>
<dbReference type="PANTHER" id="PTHR31669">
    <property type="entry name" value="PROTEIN FAR1-RELATED SEQUENCE 10-RELATED"/>
    <property type="match status" value="1"/>
</dbReference>
<evidence type="ECO:0000256" key="1">
    <source>
        <dbReference type="RuleBase" id="RU367018"/>
    </source>
</evidence>
<keyword evidence="1" id="KW-0539">Nucleus</keyword>
<name>A0A2T8I9G6_9POAL</name>
<dbReference type="Proteomes" id="UP000243499">
    <property type="component" value="Chromosome 8"/>
</dbReference>
<keyword evidence="1" id="KW-0863">Zinc-finger</keyword>
<reference evidence="3" key="1">
    <citation type="submission" date="2018-04" db="EMBL/GenBank/DDBJ databases">
        <title>WGS assembly of Panicum hallii.</title>
        <authorList>
            <person name="Lovell J."/>
            <person name="Jenkins J."/>
            <person name="Lowry D."/>
            <person name="Mamidi S."/>
            <person name="Sreedasyam A."/>
            <person name="Weng X."/>
            <person name="Barry K."/>
            <person name="Bonette J."/>
            <person name="Campitelli B."/>
            <person name="Daum C."/>
            <person name="Gordon S."/>
            <person name="Gould B."/>
            <person name="Lipzen A."/>
            <person name="Macqueen A."/>
            <person name="Palacio-Mejia J."/>
            <person name="Plott C."/>
            <person name="Shakirov E."/>
            <person name="Shu S."/>
            <person name="Yoshinaga Y."/>
            <person name="Zane M."/>
            <person name="Rokhsar D."/>
            <person name="Grimwood J."/>
            <person name="Schmutz J."/>
            <person name="Juenger T."/>
        </authorList>
    </citation>
    <scope>NUCLEOTIDE SEQUENCE [LARGE SCALE GENOMIC DNA]</scope>
    <source>
        <strain evidence="3">FIL2</strain>
    </source>
</reference>
<dbReference type="PANTHER" id="PTHR31669:SF306">
    <property type="entry name" value="PROTEIN FAR1-RELATED SEQUENCE"/>
    <property type="match status" value="1"/>
</dbReference>
<evidence type="ECO:0000256" key="2">
    <source>
        <dbReference type="SAM" id="MobiDB-lite"/>
    </source>
</evidence>
<keyword evidence="1" id="KW-0862">Zinc</keyword>
<proteinExistence type="inferred from homology"/>
<organism evidence="3">
    <name type="scientific">Panicum hallii</name>
    <dbReference type="NCBI Taxonomy" id="206008"/>
    <lineage>
        <taxon>Eukaryota</taxon>
        <taxon>Viridiplantae</taxon>
        <taxon>Streptophyta</taxon>
        <taxon>Embryophyta</taxon>
        <taxon>Tracheophyta</taxon>
        <taxon>Spermatophyta</taxon>
        <taxon>Magnoliopsida</taxon>
        <taxon>Liliopsida</taxon>
        <taxon>Poales</taxon>
        <taxon>Poaceae</taxon>
        <taxon>PACMAD clade</taxon>
        <taxon>Panicoideae</taxon>
        <taxon>Panicodae</taxon>
        <taxon>Paniceae</taxon>
        <taxon>Panicinae</taxon>
        <taxon>Panicum</taxon>
        <taxon>Panicum sect. Panicum</taxon>
    </lineage>
</organism>
<keyword evidence="1" id="KW-0479">Metal-binding</keyword>
<evidence type="ECO:0000313" key="3">
    <source>
        <dbReference type="EMBL" id="PVH34313.1"/>
    </source>
</evidence>
<dbReference type="GO" id="GO:0008270">
    <property type="term" value="F:zinc ion binding"/>
    <property type="evidence" value="ECO:0007669"/>
    <property type="project" value="UniProtKB-UniRule"/>
</dbReference>
<dbReference type="AlphaFoldDB" id="A0A2T8I9G6"/>
<gene>
    <name evidence="3" type="ORF">PAHAL_8G192100</name>
</gene>
<dbReference type="GO" id="GO:0005634">
    <property type="term" value="C:nucleus"/>
    <property type="evidence" value="ECO:0007669"/>
    <property type="project" value="UniProtKB-SubCell"/>
</dbReference>
<dbReference type="EMBL" id="CM008053">
    <property type="protein sequence ID" value="PVH34313.1"/>
    <property type="molecule type" value="Genomic_DNA"/>
</dbReference>
<comment type="function">
    <text evidence="1">Putative transcription activator involved in regulating light control of development.</text>
</comment>
<dbReference type="Gramene" id="PVH34313">
    <property type="protein sequence ID" value="PVH34313"/>
    <property type="gene ID" value="PAHAL_8G192100"/>
</dbReference>
<feature type="region of interest" description="Disordered" evidence="2">
    <location>
        <begin position="204"/>
        <end position="233"/>
    </location>
</feature>
<dbReference type="InterPro" id="IPR031052">
    <property type="entry name" value="FHY3/FAR1"/>
</dbReference>
<feature type="compositionally biased region" description="Basic residues" evidence="2">
    <location>
        <begin position="204"/>
        <end position="214"/>
    </location>
</feature>
<comment type="subcellular location">
    <subcellularLocation>
        <location evidence="1">Nucleus</location>
    </subcellularLocation>
</comment>
<comment type="similarity">
    <text evidence="1">Belongs to the FHY3/FAR1 family.</text>
</comment>
<protein>
    <recommendedName>
        <fullName evidence="1">Protein FAR1-RELATED SEQUENCE</fullName>
    </recommendedName>
</protein>
<accession>A0A2T8I9G6</accession>
<sequence>MEKHGSELFTHEVFMEFQQELLVAREYCIFESMQTDGELRTIRVADNSKKVRVVQLNTWTMFASGSCMLFETHVIPCWHIIHALRSANIDELPSIYILKRFRKDCKKEVVLSPDGTLLEERNKNPVDPVLQRLISDTSNKIESLFIQAKNSLDAMQLLRDGVYALGDRITDMVPAKEQSGIEEFEGYPIPMQVDIHLPNDIRSKGRIKRIKGHANKGQQQNKNEQRKKKVLQP</sequence>